<sequence length="144" mass="15230">MIGTAAYGPETGIEEYDDIAAAEKATGTSCLRASGASQAESDAVAEALGLHALAPAEFNTARRDLLTLRKLAWPTREAVGVLARGDVGDGVPRARDAGLLPGAGLSPSAPVATTRSLGGRPRTTWYERRRRLRPRPVGVRGRRR</sequence>
<evidence type="ECO:0000256" key="1">
    <source>
        <dbReference type="SAM" id="MobiDB-lite"/>
    </source>
</evidence>
<evidence type="ECO:0000313" key="2">
    <source>
        <dbReference type="EMBL" id="TSD15175.1"/>
    </source>
</evidence>
<accession>A0A554NCX1</accession>
<keyword evidence="3" id="KW-1185">Reference proteome</keyword>
<dbReference type="InParanoid" id="A0A554NCX1"/>
<proteinExistence type="predicted"/>
<evidence type="ECO:0000313" key="3">
    <source>
        <dbReference type="Proteomes" id="UP000319894"/>
    </source>
</evidence>
<dbReference type="Proteomes" id="UP000319894">
    <property type="component" value="Unassembled WGS sequence"/>
</dbReference>
<dbReference type="EMBL" id="QMDX01000002">
    <property type="protein sequence ID" value="TSD15175.1"/>
    <property type="molecule type" value="Genomic_DNA"/>
</dbReference>
<reference evidence="2 3" key="1">
    <citation type="submission" date="2018-06" db="EMBL/GenBank/DDBJ databases">
        <title>Natronomonas sp. F16-60 a new haloarchaeon isolated from a solar saltern of Isla Cristina, Huelva, Spain.</title>
        <authorList>
            <person name="Duran-Viseras A."/>
            <person name="Sanchez-Porro C."/>
            <person name="Ventosa A."/>
        </authorList>
    </citation>
    <scope>NUCLEOTIDE SEQUENCE [LARGE SCALE GENOMIC DNA]</scope>
    <source>
        <strain evidence="2 3">F16-60</strain>
    </source>
</reference>
<gene>
    <name evidence="2" type="ORF">DP107_04790</name>
</gene>
<protein>
    <submittedName>
        <fullName evidence="2">Uncharacterized protein</fullName>
    </submittedName>
</protein>
<comment type="caution">
    <text evidence="2">The sequence shown here is derived from an EMBL/GenBank/DDBJ whole genome shotgun (WGS) entry which is preliminary data.</text>
</comment>
<name>A0A554NCX1_9EURY</name>
<organism evidence="2 3">
    <name type="scientific">Haloglomus irregulare</name>
    <dbReference type="NCBI Taxonomy" id="2234134"/>
    <lineage>
        <taxon>Archaea</taxon>
        <taxon>Methanobacteriati</taxon>
        <taxon>Methanobacteriota</taxon>
        <taxon>Stenosarchaea group</taxon>
        <taxon>Halobacteria</taxon>
        <taxon>Halobacteriales</taxon>
        <taxon>Natronomonadaceae</taxon>
        <taxon>Haloglomus</taxon>
    </lineage>
</organism>
<dbReference type="AlphaFoldDB" id="A0A554NCX1"/>
<feature type="region of interest" description="Disordered" evidence="1">
    <location>
        <begin position="98"/>
        <end position="122"/>
    </location>
</feature>